<gene>
    <name evidence="1" type="ORF">Micbo1qcDRAFT_159968</name>
</gene>
<dbReference type="Proteomes" id="UP000070501">
    <property type="component" value="Unassembled WGS sequence"/>
</dbReference>
<evidence type="ECO:0000313" key="2">
    <source>
        <dbReference type="Proteomes" id="UP000070501"/>
    </source>
</evidence>
<protein>
    <submittedName>
        <fullName evidence="1">Uncharacterized protein</fullName>
    </submittedName>
</protein>
<dbReference type="EMBL" id="KQ964247">
    <property type="protein sequence ID" value="KXJ94706.1"/>
    <property type="molecule type" value="Genomic_DNA"/>
</dbReference>
<name>A0A136JC63_9PEZI</name>
<dbReference type="InParanoid" id="A0A136JC63"/>
<evidence type="ECO:0000313" key="1">
    <source>
        <dbReference type="EMBL" id="KXJ94706.1"/>
    </source>
</evidence>
<reference evidence="2" key="1">
    <citation type="submission" date="2016-02" db="EMBL/GenBank/DDBJ databases">
        <title>Draft genome sequence of Microdochium bolleyi, a fungal endophyte of beachgrass.</title>
        <authorList>
            <consortium name="DOE Joint Genome Institute"/>
            <person name="David A.S."/>
            <person name="May G."/>
            <person name="Haridas S."/>
            <person name="Lim J."/>
            <person name="Wang M."/>
            <person name="Labutti K."/>
            <person name="Lipzen A."/>
            <person name="Barry K."/>
            <person name="Grigoriev I.V."/>
        </authorList>
    </citation>
    <scope>NUCLEOTIDE SEQUENCE [LARGE SCALE GENOMIC DNA]</scope>
    <source>
        <strain evidence="2">J235TASD1</strain>
    </source>
</reference>
<dbReference type="AlphaFoldDB" id="A0A136JC63"/>
<feature type="non-terminal residue" evidence="1">
    <location>
        <position position="233"/>
    </location>
</feature>
<sequence>MCMCVCVCVTQSWPCKQRGCHYSSSRLSYRPAAIASSRAELLHECIGCLRLRGSLLLDTPKLTQTAYVLPFGGAPGQKFGVLLQSLPVQLVGLPVGVALLQPEEPALPTMPGIHLVCSLGLSFLPGQEIVLGRVREPLSAPLSGFEHGTLVVPGVGQREIVLESDMPRKVRRGDPCWQTSCRRRRRDVVRQDVFMLHSFLCANVGSAPNAQAALLVLDPDRHPMEGLVCRISL</sequence>
<proteinExistence type="predicted"/>
<accession>A0A136JC63</accession>
<organism evidence="1 2">
    <name type="scientific">Microdochium bolleyi</name>
    <dbReference type="NCBI Taxonomy" id="196109"/>
    <lineage>
        <taxon>Eukaryota</taxon>
        <taxon>Fungi</taxon>
        <taxon>Dikarya</taxon>
        <taxon>Ascomycota</taxon>
        <taxon>Pezizomycotina</taxon>
        <taxon>Sordariomycetes</taxon>
        <taxon>Xylariomycetidae</taxon>
        <taxon>Xylariales</taxon>
        <taxon>Microdochiaceae</taxon>
        <taxon>Microdochium</taxon>
    </lineage>
</organism>
<keyword evidence="2" id="KW-1185">Reference proteome</keyword>